<sequence>MRFIVLLWGEKSRLANNETLGVPVFSYKEMVKLGRENRAALIDSLDARKGYRYEAIGSDDIATLVYTSGTTGNPKGVMLSHKNLLHQIENLGVLGPAKAGDRFLSMLPTWHTYERACEYFIFTRGIEQVYTTVRTLKDDLRNYRPDYMISVPLVYETLY</sequence>
<evidence type="ECO:0000313" key="2">
    <source>
        <dbReference type="EMBL" id="MBA0692740.1"/>
    </source>
</evidence>
<dbReference type="PROSITE" id="PS00455">
    <property type="entry name" value="AMP_BINDING"/>
    <property type="match status" value="1"/>
</dbReference>
<reference evidence="2 3" key="1">
    <citation type="journal article" date="2019" name="Genome Biol. Evol.">
        <title>Insights into the evolution of the New World diploid cottons (Gossypium, subgenus Houzingenia) based on genome sequencing.</title>
        <authorList>
            <person name="Grover C.E."/>
            <person name="Arick M.A. 2nd"/>
            <person name="Thrash A."/>
            <person name="Conover J.L."/>
            <person name="Sanders W.S."/>
            <person name="Peterson D.G."/>
            <person name="Frelichowski J.E."/>
            <person name="Scheffler J.A."/>
            <person name="Scheffler B.E."/>
            <person name="Wendel J.F."/>
        </authorList>
    </citation>
    <scope>NUCLEOTIDE SEQUENCE [LARGE SCALE GENOMIC DNA]</scope>
    <source>
        <strain evidence="2">185</strain>
        <tissue evidence="2">Leaf</tissue>
    </source>
</reference>
<dbReference type="EMBL" id="JABFAA010000009">
    <property type="protein sequence ID" value="MBA0692740.1"/>
    <property type="molecule type" value="Genomic_DNA"/>
</dbReference>
<dbReference type="Gene3D" id="3.40.50.12780">
    <property type="entry name" value="N-terminal domain of ligase-like"/>
    <property type="match status" value="1"/>
</dbReference>
<dbReference type="GO" id="GO:0030497">
    <property type="term" value="P:fatty acid elongation"/>
    <property type="evidence" value="ECO:0007669"/>
    <property type="project" value="TreeGrafter"/>
</dbReference>
<dbReference type="InterPro" id="IPR020459">
    <property type="entry name" value="AMP-binding"/>
</dbReference>
<keyword evidence="3" id="KW-1185">Reference proteome</keyword>
<dbReference type="SUPFAM" id="SSF56801">
    <property type="entry name" value="Acetyl-CoA synthetase-like"/>
    <property type="match status" value="1"/>
</dbReference>
<dbReference type="GO" id="GO:0008922">
    <property type="term" value="F:long-chain fatty acid [acyl-carrier-protein] ligase activity"/>
    <property type="evidence" value="ECO:0007669"/>
    <property type="project" value="TreeGrafter"/>
</dbReference>
<feature type="domain" description="AMP-dependent synthetase/ligase" evidence="1">
    <location>
        <begin position="51"/>
        <end position="158"/>
    </location>
</feature>
<dbReference type="InterPro" id="IPR000873">
    <property type="entry name" value="AMP-dep_synth/lig_dom"/>
</dbReference>
<dbReference type="PRINTS" id="PR00154">
    <property type="entry name" value="AMPBINDING"/>
</dbReference>
<dbReference type="AlphaFoldDB" id="A0A7J8Y0B0"/>
<dbReference type="PANTHER" id="PTHR43813">
    <property type="entry name" value="ACYL-ACTIVATING ENZYME 16, CHLOROPLASTIC-RELATED"/>
    <property type="match status" value="1"/>
</dbReference>
<dbReference type="GO" id="GO:0009507">
    <property type="term" value="C:chloroplast"/>
    <property type="evidence" value="ECO:0007669"/>
    <property type="project" value="TreeGrafter"/>
</dbReference>
<feature type="non-terminal residue" evidence="2">
    <location>
        <position position="159"/>
    </location>
</feature>
<gene>
    <name evidence="2" type="ORF">Goari_010277</name>
</gene>
<proteinExistence type="predicted"/>
<accession>A0A7J8Y0B0</accession>
<organism evidence="2 3">
    <name type="scientific">Gossypium aridum</name>
    <name type="common">American cotton</name>
    <name type="synonym">Erioxylum aridum</name>
    <dbReference type="NCBI Taxonomy" id="34290"/>
    <lineage>
        <taxon>Eukaryota</taxon>
        <taxon>Viridiplantae</taxon>
        <taxon>Streptophyta</taxon>
        <taxon>Embryophyta</taxon>
        <taxon>Tracheophyta</taxon>
        <taxon>Spermatophyta</taxon>
        <taxon>Magnoliopsida</taxon>
        <taxon>eudicotyledons</taxon>
        <taxon>Gunneridae</taxon>
        <taxon>Pentapetalae</taxon>
        <taxon>rosids</taxon>
        <taxon>malvids</taxon>
        <taxon>Malvales</taxon>
        <taxon>Malvaceae</taxon>
        <taxon>Malvoideae</taxon>
        <taxon>Gossypium</taxon>
    </lineage>
</organism>
<dbReference type="InterPro" id="IPR020845">
    <property type="entry name" value="AMP-binding_CS"/>
</dbReference>
<dbReference type="Pfam" id="PF00501">
    <property type="entry name" value="AMP-binding"/>
    <property type="match status" value="1"/>
</dbReference>
<evidence type="ECO:0000313" key="3">
    <source>
        <dbReference type="Proteomes" id="UP000593577"/>
    </source>
</evidence>
<dbReference type="PANTHER" id="PTHR43813:SF1">
    <property type="entry name" value="ACYL-ACTIVATING ENZYME 16, CHLOROPLASTIC-RELATED"/>
    <property type="match status" value="1"/>
</dbReference>
<dbReference type="InterPro" id="IPR052987">
    <property type="entry name" value="Chloroplast_AMP-bd_Enzymes"/>
</dbReference>
<comment type="caution">
    <text evidence="2">The sequence shown here is derived from an EMBL/GenBank/DDBJ whole genome shotgun (WGS) entry which is preliminary data.</text>
</comment>
<dbReference type="InterPro" id="IPR042099">
    <property type="entry name" value="ANL_N_sf"/>
</dbReference>
<evidence type="ECO:0000259" key="1">
    <source>
        <dbReference type="Pfam" id="PF00501"/>
    </source>
</evidence>
<protein>
    <recommendedName>
        <fullName evidence="1">AMP-dependent synthetase/ligase domain-containing protein</fullName>
    </recommendedName>
</protein>
<name>A0A7J8Y0B0_GOSAI</name>
<dbReference type="Proteomes" id="UP000593577">
    <property type="component" value="Unassembled WGS sequence"/>
</dbReference>